<organism evidence="4 5">
    <name type="scientific">Kinneretia aquatilis</name>
    <dbReference type="NCBI Taxonomy" id="2070761"/>
    <lineage>
        <taxon>Bacteria</taxon>
        <taxon>Pseudomonadati</taxon>
        <taxon>Pseudomonadota</taxon>
        <taxon>Betaproteobacteria</taxon>
        <taxon>Burkholderiales</taxon>
        <taxon>Sphaerotilaceae</taxon>
        <taxon>Roseateles</taxon>
    </lineage>
</organism>
<dbReference type="GO" id="GO:0046872">
    <property type="term" value="F:metal ion binding"/>
    <property type="evidence" value="ECO:0007669"/>
    <property type="project" value="InterPro"/>
</dbReference>
<dbReference type="InterPro" id="IPR050361">
    <property type="entry name" value="MPP/UQCRC_Complex"/>
</dbReference>
<name>A0A2N8L0T4_9BURK</name>
<dbReference type="PANTHER" id="PTHR11851:SF224">
    <property type="entry name" value="PROCESSING PROTEASE"/>
    <property type="match status" value="1"/>
</dbReference>
<dbReference type="EMBL" id="POSP01000003">
    <property type="protein sequence ID" value="PND39292.1"/>
    <property type="molecule type" value="Genomic_DNA"/>
</dbReference>
<accession>A0A2N8L0T4</accession>
<evidence type="ECO:0000313" key="4">
    <source>
        <dbReference type="EMBL" id="PND39292.1"/>
    </source>
</evidence>
<dbReference type="Gene3D" id="3.30.830.10">
    <property type="entry name" value="Metalloenzyme, LuxS/M16 peptidase-like"/>
    <property type="match status" value="2"/>
</dbReference>
<feature type="chain" id="PRO_5014866982" description="Insulinase family protein" evidence="1">
    <location>
        <begin position="34"/>
        <end position="515"/>
    </location>
</feature>
<dbReference type="Pfam" id="PF05193">
    <property type="entry name" value="Peptidase_M16_C"/>
    <property type="match status" value="1"/>
</dbReference>
<dbReference type="Proteomes" id="UP000235916">
    <property type="component" value="Unassembled WGS sequence"/>
</dbReference>
<dbReference type="SUPFAM" id="SSF63411">
    <property type="entry name" value="LuxS/MPP-like metallohydrolase"/>
    <property type="match status" value="2"/>
</dbReference>
<dbReference type="InterPro" id="IPR007863">
    <property type="entry name" value="Peptidase_M16_C"/>
</dbReference>
<gene>
    <name evidence="4" type="ORF">C1O66_18335</name>
</gene>
<feature type="domain" description="Peptidase M16 C-terminal" evidence="3">
    <location>
        <begin position="220"/>
        <end position="407"/>
    </location>
</feature>
<comment type="caution">
    <text evidence="4">The sequence shown here is derived from an EMBL/GenBank/DDBJ whole genome shotgun (WGS) entry which is preliminary data.</text>
</comment>
<dbReference type="PANTHER" id="PTHR11851">
    <property type="entry name" value="METALLOPROTEASE"/>
    <property type="match status" value="1"/>
</dbReference>
<keyword evidence="1" id="KW-0732">Signal</keyword>
<protein>
    <recommendedName>
        <fullName evidence="6">Insulinase family protein</fullName>
    </recommendedName>
</protein>
<dbReference type="PROSITE" id="PS51257">
    <property type="entry name" value="PROKAR_LIPOPROTEIN"/>
    <property type="match status" value="1"/>
</dbReference>
<dbReference type="AlphaFoldDB" id="A0A2N8L0T4"/>
<evidence type="ECO:0008006" key="6">
    <source>
        <dbReference type="Google" id="ProtNLM"/>
    </source>
</evidence>
<dbReference type="InterPro" id="IPR011765">
    <property type="entry name" value="Pept_M16_N"/>
</dbReference>
<evidence type="ECO:0000256" key="1">
    <source>
        <dbReference type="SAM" id="SignalP"/>
    </source>
</evidence>
<feature type="signal peptide" evidence="1">
    <location>
        <begin position="1"/>
        <end position="33"/>
    </location>
</feature>
<dbReference type="InterPro" id="IPR011249">
    <property type="entry name" value="Metalloenz_LuxS/M16"/>
</dbReference>
<evidence type="ECO:0000259" key="3">
    <source>
        <dbReference type="Pfam" id="PF05193"/>
    </source>
</evidence>
<dbReference type="OrthoDB" id="9811314at2"/>
<dbReference type="Pfam" id="PF00675">
    <property type="entry name" value="Peptidase_M16"/>
    <property type="match status" value="1"/>
</dbReference>
<evidence type="ECO:0000313" key="5">
    <source>
        <dbReference type="Proteomes" id="UP000235916"/>
    </source>
</evidence>
<proteinExistence type="predicted"/>
<feature type="domain" description="Peptidase M16 N-terminal" evidence="2">
    <location>
        <begin position="69"/>
        <end position="175"/>
    </location>
</feature>
<keyword evidence="5" id="KW-1185">Reference proteome</keyword>
<sequence length="515" mass="54594">MSRRTMFSFVRRPPVLAAALGLALAASLGCAWAQTGFESPPRPASPQPLQVPDFIQQRLANGLGLAVVERHAQPLVTAWLLVQAGGAYDPGGKSGLAELSLALMGKGVQRGAGPVSAAALAAEIEALGTQLEIGSAARSSHLGVTVASHRLDGSLGLLSEMLRSPSLAEEEFQRLQAQAVDALKLGRSDPGQLAAQIGRRLYWGDSPHGQQPTLASLSRIQLDDVRAFHRLHVRPERVTLILAGDITPAQARSLADKHFGKWRAHRMALPQQPSLVPKPLAARTVLVDLPGAGQSAVQVMAPTAGPSPVPFARLTPEAQATEVLTQQANALANAVLGQGYSSRINQEVRIKRGLSYGATSGIDAQPGGAQLITSAQTKHESAGEVAALLQQEIRRLSTERVPDPELVARRAVLIGDFGRQLETTAGLAALAAEGLMRGRPLAELGRVPDELAALDGDIVRTLATRHWQGERLRTVIVADFKQGGLALRQQFPDALVLKAEELDLASPTLRRGGRK</sequence>
<reference evidence="4 5" key="1">
    <citation type="submission" date="2018-01" db="EMBL/GenBank/DDBJ databases">
        <title>Draft genome sequence of Paucibacter aquatile CR182 isolated from freshwater of the Nakdong River.</title>
        <authorList>
            <person name="Choi A."/>
            <person name="Chung E.J."/>
        </authorList>
    </citation>
    <scope>NUCLEOTIDE SEQUENCE [LARGE SCALE GENOMIC DNA]</scope>
    <source>
        <strain evidence="4 5">CR182</strain>
    </source>
</reference>
<evidence type="ECO:0000259" key="2">
    <source>
        <dbReference type="Pfam" id="PF00675"/>
    </source>
</evidence>